<accession>A0A1I7VQF2</accession>
<reference evidence="2" key="1">
    <citation type="submission" date="2012-04" db="EMBL/GenBank/DDBJ databases">
        <title>The Genome Sequence of Loa loa.</title>
        <authorList>
            <consortium name="The Broad Institute Genome Sequencing Platform"/>
            <consortium name="Broad Institute Genome Sequencing Center for Infectious Disease"/>
            <person name="Nutman T.B."/>
            <person name="Fink D.L."/>
            <person name="Russ C."/>
            <person name="Young S."/>
            <person name="Zeng Q."/>
            <person name="Gargeya S."/>
            <person name="Alvarado L."/>
            <person name="Berlin A."/>
            <person name="Chapman S.B."/>
            <person name="Chen Z."/>
            <person name="Freedman E."/>
            <person name="Gellesch M."/>
            <person name="Goldberg J."/>
            <person name="Griggs A."/>
            <person name="Gujja S."/>
            <person name="Heilman E.R."/>
            <person name="Heiman D."/>
            <person name="Howarth C."/>
            <person name="Mehta T."/>
            <person name="Neiman D."/>
            <person name="Pearson M."/>
            <person name="Roberts A."/>
            <person name="Saif S."/>
            <person name="Shea T."/>
            <person name="Shenoy N."/>
            <person name="Sisk P."/>
            <person name="Stolte C."/>
            <person name="Sykes S."/>
            <person name="White J."/>
            <person name="Yandava C."/>
            <person name="Haas B."/>
            <person name="Henn M.R."/>
            <person name="Nusbaum C."/>
            <person name="Birren B."/>
        </authorList>
    </citation>
    <scope>NUCLEOTIDE SEQUENCE [LARGE SCALE GENOMIC DNA]</scope>
</reference>
<evidence type="ECO:0000313" key="3">
    <source>
        <dbReference type="WBParaSite" id="EN70_5143"/>
    </source>
</evidence>
<protein>
    <submittedName>
        <fullName evidence="3">Secreted protein</fullName>
    </submittedName>
</protein>
<keyword evidence="2" id="KW-1185">Reference proteome</keyword>
<feature type="signal peptide" evidence="1">
    <location>
        <begin position="1"/>
        <end position="17"/>
    </location>
</feature>
<proteinExistence type="predicted"/>
<keyword evidence="1" id="KW-0732">Signal</keyword>
<feature type="chain" id="PRO_5009310177" evidence="1">
    <location>
        <begin position="18"/>
        <end position="89"/>
    </location>
</feature>
<evidence type="ECO:0000256" key="1">
    <source>
        <dbReference type="SAM" id="SignalP"/>
    </source>
</evidence>
<name>A0A1I7VQF2_LOALO</name>
<dbReference type="Proteomes" id="UP000095285">
    <property type="component" value="Unassembled WGS sequence"/>
</dbReference>
<dbReference type="WBParaSite" id="EN70_5143">
    <property type="protein sequence ID" value="EN70_5143"/>
    <property type="gene ID" value="EN70_5143"/>
</dbReference>
<evidence type="ECO:0000313" key="2">
    <source>
        <dbReference type="Proteomes" id="UP000095285"/>
    </source>
</evidence>
<dbReference type="AlphaFoldDB" id="A0A1I7VQF2"/>
<organism evidence="2 3">
    <name type="scientific">Loa loa</name>
    <name type="common">Eye worm</name>
    <name type="synonym">Filaria loa</name>
    <dbReference type="NCBI Taxonomy" id="7209"/>
    <lineage>
        <taxon>Eukaryota</taxon>
        <taxon>Metazoa</taxon>
        <taxon>Ecdysozoa</taxon>
        <taxon>Nematoda</taxon>
        <taxon>Chromadorea</taxon>
        <taxon>Rhabditida</taxon>
        <taxon>Spirurina</taxon>
        <taxon>Spiruromorpha</taxon>
        <taxon>Filarioidea</taxon>
        <taxon>Onchocercidae</taxon>
        <taxon>Loa</taxon>
    </lineage>
</organism>
<reference evidence="3" key="2">
    <citation type="submission" date="2016-11" db="UniProtKB">
        <authorList>
            <consortium name="WormBaseParasite"/>
        </authorList>
    </citation>
    <scope>IDENTIFICATION</scope>
</reference>
<sequence length="89" mass="9945">MIKLAIIFAYLTVASLCAPKPEIIMNVTGIDHSVTVHTVPGDNSIKGFNSTMFLEQKKNILRKIFFIKEKSGKGFFITNILKHSPNISH</sequence>